<evidence type="ECO:0000313" key="1">
    <source>
        <dbReference type="EMBL" id="VDM68243.1"/>
    </source>
</evidence>
<name>A0A3P7IK78_STRVU</name>
<dbReference type="OrthoDB" id="5870942at2759"/>
<accession>A0A3P7IK78</accession>
<evidence type="ECO:0008006" key="3">
    <source>
        <dbReference type="Google" id="ProtNLM"/>
    </source>
</evidence>
<dbReference type="EMBL" id="UYYB01008178">
    <property type="protein sequence ID" value="VDM68243.1"/>
    <property type="molecule type" value="Genomic_DNA"/>
</dbReference>
<sequence>MLACMGSVSNIIDSCIDESMAPGTIATYRRVKETFLNFNLSFHVPTSALPKIRNDFIAHLIDKEKTRSLGHYIAALSHFFGPTSREDLEIQRALVRVATGGDPGYGTVRKRPQRT</sequence>
<protein>
    <recommendedName>
        <fullName evidence="3">Core-binding (CB) domain-containing protein</fullName>
    </recommendedName>
</protein>
<organism evidence="1 2">
    <name type="scientific">Strongylus vulgaris</name>
    <name type="common">Blood worm</name>
    <dbReference type="NCBI Taxonomy" id="40348"/>
    <lineage>
        <taxon>Eukaryota</taxon>
        <taxon>Metazoa</taxon>
        <taxon>Ecdysozoa</taxon>
        <taxon>Nematoda</taxon>
        <taxon>Chromadorea</taxon>
        <taxon>Rhabditida</taxon>
        <taxon>Rhabditina</taxon>
        <taxon>Rhabditomorpha</taxon>
        <taxon>Strongyloidea</taxon>
        <taxon>Strongylidae</taxon>
        <taxon>Strongylus</taxon>
    </lineage>
</organism>
<reference evidence="1 2" key="1">
    <citation type="submission" date="2018-11" db="EMBL/GenBank/DDBJ databases">
        <authorList>
            <consortium name="Pathogen Informatics"/>
        </authorList>
    </citation>
    <scope>NUCLEOTIDE SEQUENCE [LARGE SCALE GENOMIC DNA]</scope>
</reference>
<proteinExistence type="predicted"/>
<gene>
    <name evidence="1" type="ORF">SVUK_LOCUS3241</name>
</gene>
<dbReference type="AlphaFoldDB" id="A0A3P7IK78"/>
<dbReference type="Proteomes" id="UP000270094">
    <property type="component" value="Unassembled WGS sequence"/>
</dbReference>
<evidence type="ECO:0000313" key="2">
    <source>
        <dbReference type="Proteomes" id="UP000270094"/>
    </source>
</evidence>
<keyword evidence="2" id="KW-1185">Reference proteome</keyword>